<accession>A0ABY7M6P9</accession>
<evidence type="ECO:0000256" key="2">
    <source>
        <dbReference type="ARBA" id="ARBA00022448"/>
    </source>
</evidence>
<keyword evidence="5 8" id="KW-1133">Transmembrane helix</keyword>
<feature type="transmembrane region" description="Helical" evidence="8">
    <location>
        <begin position="93"/>
        <end position="118"/>
    </location>
</feature>
<protein>
    <submittedName>
        <fullName evidence="9">Uncharacterized protein</fullName>
    </submittedName>
</protein>
<feature type="transmembrane region" description="Helical" evidence="8">
    <location>
        <begin position="209"/>
        <end position="226"/>
    </location>
</feature>
<reference evidence="9 10" key="1">
    <citation type="journal article" date="2023" name="ISME J.">
        <title>Thermophilic Dehalococcoidia with unusual traits shed light on an unexpected past.</title>
        <authorList>
            <person name="Palmer M."/>
            <person name="Covington J.K."/>
            <person name="Zhou E.M."/>
            <person name="Thomas S.C."/>
            <person name="Habib N."/>
            <person name="Seymour C.O."/>
            <person name="Lai D."/>
            <person name="Johnston J."/>
            <person name="Hashimi A."/>
            <person name="Jiao J.Y."/>
            <person name="Muok A.R."/>
            <person name="Liu L."/>
            <person name="Xian W.D."/>
            <person name="Zhi X.Y."/>
            <person name="Li M.M."/>
            <person name="Silva L.P."/>
            <person name="Bowen B.P."/>
            <person name="Louie K."/>
            <person name="Briegel A."/>
            <person name="Pett-Ridge J."/>
            <person name="Weber P.K."/>
            <person name="Tocheva E.I."/>
            <person name="Woyke T."/>
            <person name="Northen T.R."/>
            <person name="Mayali X."/>
            <person name="Li W.J."/>
            <person name="Hedlund B.P."/>
        </authorList>
    </citation>
    <scope>NUCLEOTIDE SEQUENCE [LARGE SCALE GENOMIC DNA]</scope>
    <source>
        <strain evidence="9 10">YIM 72310</strain>
    </source>
</reference>
<dbReference type="EMBL" id="CP115149">
    <property type="protein sequence ID" value="WBL35704.1"/>
    <property type="molecule type" value="Genomic_DNA"/>
</dbReference>
<dbReference type="Proteomes" id="UP001212803">
    <property type="component" value="Chromosome"/>
</dbReference>
<dbReference type="PANTHER" id="PTHR32024">
    <property type="entry name" value="TRK SYSTEM POTASSIUM UPTAKE PROTEIN TRKG-RELATED"/>
    <property type="match status" value="1"/>
</dbReference>
<name>A0ABY7M6P9_9CHLR</name>
<keyword evidence="10" id="KW-1185">Reference proteome</keyword>
<sequence>MREAPAEAPHGILTTRMVGQRRRPAVSSGVARLAVGFGLILLVGTLILCTPAASESRTWVHPKDALFTAVSAICVTGLTVVDTPTHWSALGEVVILVLIQVGGLGYMVGTTVVMWALGRQIGIRDRNMLRLYYGAPSMHETFSFARSVAVFTFVAEAAGAVILWGAFRGEGVPSGQAAWWGIFHSVSAFNNAGFSLTGRDMTPYTGNPVILGTLIVLIVLGGIGFLPVVNLMRRRSFARLPLDNKLIYITSAALLVSGMLFTAAVEWNNQRTLGALDPVERPLVALFQSTSARTAGFSAIDMSGLHDQTKLATIGLMFVGAAAGSTGGGLKVGAFSLLFAVMVATIRGADEVSAFRKRIPQAVIQQATTLALYHVALLFGFGLALTFTVDRPFIDILFEAQSAISTVGLSTAGTVNFGADGHLVLILAMLAGRFSPVMLVLYMTRPRRKVPYHHPIDSVRLS</sequence>
<dbReference type="RefSeq" id="WP_270056229.1">
    <property type="nucleotide sequence ID" value="NZ_CP115149.1"/>
</dbReference>
<keyword evidence="2" id="KW-0813">Transport</keyword>
<evidence type="ECO:0000256" key="6">
    <source>
        <dbReference type="ARBA" id="ARBA00023065"/>
    </source>
</evidence>
<evidence type="ECO:0000313" key="10">
    <source>
        <dbReference type="Proteomes" id="UP001212803"/>
    </source>
</evidence>
<dbReference type="InterPro" id="IPR003445">
    <property type="entry name" value="Cat_transpt"/>
</dbReference>
<feature type="transmembrane region" description="Helical" evidence="8">
    <location>
        <begin position="332"/>
        <end position="349"/>
    </location>
</feature>
<keyword evidence="6" id="KW-0406">Ion transport</keyword>
<feature type="transmembrane region" description="Helical" evidence="8">
    <location>
        <begin position="65"/>
        <end position="81"/>
    </location>
</feature>
<evidence type="ECO:0000256" key="3">
    <source>
        <dbReference type="ARBA" id="ARBA00022475"/>
    </source>
</evidence>
<feature type="transmembrane region" description="Helical" evidence="8">
    <location>
        <begin position="370"/>
        <end position="389"/>
    </location>
</feature>
<feature type="transmembrane region" description="Helical" evidence="8">
    <location>
        <begin position="246"/>
        <end position="265"/>
    </location>
</feature>
<evidence type="ECO:0000256" key="7">
    <source>
        <dbReference type="ARBA" id="ARBA00023136"/>
    </source>
</evidence>
<evidence type="ECO:0000313" key="9">
    <source>
        <dbReference type="EMBL" id="WBL35704.1"/>
    </source>
</evidence>
<keyword evidence="3" id="KW-1003">Cell membrane</keyword>
<dbReference type="PANTHER" id="PTHR32024:SF1">
    <property type="entry name" value="KTR SYSTEM POTASSIUM UPTAKE PROTEIN B"/>
    <property type="match status" value="1"/>
</dbReference>
<comment type="subcellular location">
    <subcellularLocation>
        <location evidence="1">Cell membrane</location>
        <topology evidence="1">Multi-pass membrane protein</topology>
    </subcellularLocation>
</comment>
<proteinExistence type="predicted"/>
<dbReference type="Pfam" id="PF02386">
    <property type="entry name" value="TrkH"/>
    <property type="match status" value="1"/>
</dbReference>
<evidence type="ECO:0000256" key="4">
    <source>
        <dbReference type="ARBA" id="ARBA00022692"/>
    </source>
</evidence>
<evidence type="ECO:0000256" key="5">
    <source>
        <dbReference type="ARBA" id="ARBA00022989"/>
    </source>
</evidence>
<organism evidence="9 10">
    <name type="scientific">Tepidiforma flava</name>
    <dbReference type="NCBI Taxonomy" id="3004094"/>
    <lineage>
        <taxon>Bacteria</taxon>
        <taxon>Bacillati</taxon>
        <taxon>Chloroflexota</taxon>
        <taxon>Tepidiformia</taxon>
        <taxon>Tepidiformales</taxon>
        <taxon>Tepidiformaceae</taxon>
        <taxon>Tepidiforma</taxon>
    </lineage>
</organism>
<gene>
    <name evidence="9" type="ORF">O0235_13130</name>
</gene>
<keyword evidence="4 8" id="KW-0812">Transmembrane</keyword>
<feature type="transmembrane region" description="Helical" evidence="8">
    <location>
        <begin position="148"/>
        <end position="167"/>
    </location>
</feature>
<evidence type="ECO:0000256" key="8">
    <source>
        <dbReference type="SAM" id="Phobius"/>
    </source>
</evidence>
<keyword evidence="7 8" id="KW-0472">Membrane</keyword>
<evidence type="ECO:0000256" key="1">
    <source>
        <dbReference type="ARBA" id="ARBA00004651"/>
    </source>
</evidence>
<feature type="transmembrane region" description="Helical" evidence="8">
    <location>
        <begin position="423"/>
        <end position="443"/>
    </location>
</feature>
<feature type="transmembrane region" description="Helical" evidence="8">
    <location>
        <begin position="30"/>
        <end position="53"/>
    </location>
</feature>